<reference evidence="1" key="2">
    <citation type="submission" date="2021-03" db="UniProtKB">
        <authorList>
            <consortium name="EnsemblPlants"/>
        </authorList>
    </citation>
    <scope>IDENTIFICATION</scope>
</reference>
<organism evidence="1 2">
    <name type="scientific">Cannabis sativa</name>
    <name type="common">Hemp</name>
    <name type="synonym">Marijuana</name>
    <dbReference type="NCBI Taxonomy" id="3483"/>
    <lineage>
        <taxon>Eukaryota</taxon>
        <taxon>Viridiplantae</taxon>
        <taxon>Streptophyta</taxon>
        <taxon>Embryophyta</taxon>
        <taxon>Tracheophyta</taxon>
        <taxon>Spermatophyta</taxon>
        <taxon>Magnoliopsida</taxon>
        <taxon>eudicotyledons</taxon>
        <taxon>Gunneridae</taxon>
        <taxon>Pentapetalae</taxon>
        <taxon>rosids</taxon>
        <taxon>fabids</taxon>
        <taxon>Rosales</taxon>
        <taxon>Cannabaceae</taxon>
        <taxon>Cannabis</taxon>
    </lineage>
</organism>
<proteinExistence type="predicted"/>
<dbReference type="EnsemblPlants" id="evm.model.08.281">
    <property type="protein sequence ID" value="cds.evm.model.08.281"/>
    <property type="gene ID" value="evm.TU.08.281"/>
</dbReference>
<dbReference type="EMBL" id="UZAU01000681">
    <property type="status" value="NOT_ANNOTATED_CDS"/>
    <property type="molecule type" value="Genomic_DNA"/>
</dbReference>
<sequence length="80" mass="8832">MVLKNETLVKVATWALGETLAAQDGFRVTEKAFFFTLAILTAKEVFHFPLAFITANELFLIPSAVSTVEEVFLVNANNVL</sequence>
<evidence type="ECO:0000313" key="1">
    <source>
        <dbReference type="EnsemblPlants" id="cds.evm.model.08.281"/>
    </source>
</evidence>
<evidence type="ECO:0000313" key="2">
    <source>
        <dbReference type="Proteomes" id="UP000596661"/>
    </source>
</evidence>
<dbReference type="Gramene" id="evm.model.08.281">
    <property type="protein sequence ID" value="cds.evm.model.08.281"/>
    <property type="gene ID" value="evm.TU.08.281"/>
</dbReference>
<protein>
    <submittedName>
        <fullName evidence="1">Uncharacterized protein</fullName>
    </submittedName>
</protein>
<dbReference type="AlphaFoldDB" id="A0A803QAR6"/>
<accession>A0A803QAR6</accession>
<name>A0A803QAR6_CANSA</name>
<reference evidence="1" key="1">
    <citation type="submission" date="2018-11" db="EMBL/GenBank/DDBJ databases">
        <authorList>
            <person name="Grassa J C."/>
        </authorList>
    </citation>
    <scope>NUCLEOTIDE SEQUENCE [LARGE SCALE GENOMIC DNA]</scope>
</reference>
<dbReference type="Proteomes" id="UP000596661">
    <property type="component" value="Chromosome 8"/>
</dbReference>
<keyword evidence="2" id="KW-1185">Reference proteome</keyword>